<gene>
    <name evidence="5" type="ORF">TH606_00850</name>
</gene>
<protein>
    <submittedName>
        <fullName evidence="5">Uncharacterized protein</fullName>
    </submittedName>
</protein>
<accession>A0A177EB96</accession>
<dbReference type="PANTHER" id="PTHR11933">
    <property type="entry name" value="TRNA 5-METHYLAMINOMETHYL-2-THIOURIDYLATE -METHYLTRANSFERASE"/>
    <property type="match status" value="1"/>
</dbReference>
<evidence type="ECO:0000259" key="4">
    <source>
        <dbReference type="Pfam" id="PF18297"/>
    </source>
</evidence>
<dbReference type="Proteomes" id="UP000076964">
    <property type="component" value="Unassembled WGS sequence"/>
</dbReference>
<dbReference type="InterPro" id="IPR014729">
    <property type="entry name" value="Rossmann-like_a/b/a_fold"/>
</dbReference>
<keyword evidence="2" id="KW-0067">ATP-binding</keyword>
<dbReference type="GO" id="GO:0005524">
    <property type="term" value="F:ATP binding"/>
    <property type="evidence" value="ECO:0007669"/>
    <property type="project" value="UniProtKB-KW"/>
</dbReference>
<dbReference type="Pfam" id="PF02568">
    <property type="entry name" value="ThiI"/>
    <property type="match status" value="1"/>
</dbReference>
<evidence type="ECO:0000256" key="2">
    <source>
        <dbReference type="ARBA" id="ARBA00022840"/>
    </source>
</evidence>
<reference evidence="5 6" key="1">
    <citation type="submission" date="2016-02" db="EMBL/GenBank/DDBJ databases">
        <title>Draft genome sequence of Thermodesulfatator sp. S606.</title>
        <authorList>
            <person name="Lai Q."/>
            <person name="Cao J."/>
            <person name="Dupont S."/>
            <person name="Shao Z."/>
            <person name="Jebbar M."/>
            <person name="Alain K."/>
        </authorList>
    </citation>
    <scope>NUCLEOTIDE SEQUENCE [LARGE SCALE GENOMIC DNA]</scope>
    <source>
        <strain evidence="5 6">S606</strain>
    </source>
</reference>
<dbReference type="Pfam" id="PF18297">
    <property type="entry name" value="NFACT-R_2"/>
    <property type="match status" value="1"/>
</dbReference>
<sequence>MNKKALLLFSEGLDSILAGKLIASQGIDVVAVRFITPFFGWHWKGREKDFDQYVQEEFGFAAGVIKDITPAYLKMLKAPPHGYGSQFNPCIDCKVLMLKEAKKLMEELEAGFIITGEVVGQRPMSQMKNTLRHIEKAAGLEGLLLRPLSALKLKETLPEKLGIVKREKLLDISGRGRKRQLTLARELGLKKIPSPAGGCLLTDPAIAPRIKRYFELKDGQVTSWEAEALTFGRHFELPGGSWLVLGRNAEENEKLFCLSPKNSVFLRLADIPGPTGLFLSFHEEDLEHAARLVKKYAPKARNLEKVTVKVISNGKAREIYV</sequence>
<evidence type="ECO:0000259" key="3">
    <source>
        <dbReference type="Pfam" id="PF02568"/>
    </source>
</evidence>
<dbReference type="RefSeq" id="WP_068540627.1">
    <property type="nucleotide sequence ID" value="NZ_LSFI01000002.1"/>
</dbReference>
<dbReference type="GO" id="GO:0004810">
    <property type="term" value="F:CCA tRNA nucleotidyltransferase activity"/>
    <property type="evidence" value="ECO:0007669"/>
    <property type="project" value="InterPro"/>
</dbReference>
<comment type="caution">
    <text evidence="5">The sequence shown here is derived from an EMBL/GenBank/DDBJ whole genome shotgun (WGS) entry which is preliminary data.</text>
</comment>
<proteinExistence type="predicted"/>
<evidence type="ECO:0000256" key="1">
    <source>
        <dbReference type="ARBA" id="ARBA00022741"/>
    </source>
</evidence>
<dbReference type="OrthoDB" id="9781887at2"/>
<dbReference type="STRING" id="1795632.TH606_00850"/>
<dbReference type="PANTHER" id="PTHR11933:SF6">
    <property type="entry name" value="THIL AANH DOMAIN-CONTAINING PROTEIN"/>
    <property type="match status" value="1"/>
</dbReference>
<dbReference type="SUPFAM" id="SSF52402">
    <property type="entry name" value="Adenine nucleotide alpha hydrolases-like"/>
    <property type="match status" value="1"/>
</dbReference>
<dbReference type="InterPro" id="IPR020536">
    <property type="entry name" value="ThiI_AANH"/>
</dbReference>
<organism evidence="5 6">
    <name type="scientific">Thermodesulfatator autotrophicus</name>
    <dbReference type="NCBI Taxonomy" id="1795632"/>
    <lineage>
        <taxon>Bacteria</taxon>
        <taxon>Pseudomonadati</taxon>
        <taxon>Thermodesulfobacteriota</taxon>
        <taxon>Thermodesulfobacteria</taxon>
        <taxon>Thermodesulfobacteriales</taxon>
        <taxon>Thermodesulfatatoraceae</taxon>
        <taxon>Thermodesulfatator</taxon>
    </lineage>
</organism>
<evidence type="ECO:0000313" key="5">
    <source>
        <dbReference type="EMBL" id="OAG28680.1"/>
    </source>
</evidence>
<dbReference type="Gene3D" id="3.40.50.620">
    <property type="entry name" value="HUPs"/>
    <property type="match status" value="1"/>
</dbReference>
<keyword evidence="1" id="KW-0547">Nucleotide-binding</keyword>
<dbReference type="AlphaFoldDB" id="A0A177EB96"/>
<feature type="domain" description="Thil AANH" evidence="3">
    <location>
        <begin position="3"/>
        <end position="151"/>
    </location>
</feature>
<keyword evidence="6" id="KW-1185">Reference proteome</keyword>
<dbReference type="InterPro" id="IPR059101">
    <property type="entry name" value="NFACT-R_2"/>
</dbReference>
<feature type="domain" description="NFACT protein RNA binding" evidence="4">
    <location>
        <begin position="232"/>
        <end position="317"/>
    </location>
</feature>
<evidence type="ECO:0000313" key="6">
    <source>
        <dbReference type="Proteomes" id="UP000076964"/>
    </source>
</evidence>
<name>A0A177EB96_9BACT</name>
<dbReference type="EMBL" id="LSFI01000002">
    <property type="protein sequence ID" value="OAG28680.1"/>
    <property type="molecule type" value="Genomic_DNA"/>
</dbReference>